<accession>A0A9R1UMH5</accession>
<reference evidence="1 2" key="1">
    <citation type="journal article" date="2017" name="Nat. Commun.">
        <title>Genome assembly with in vitro proximity ligation data and whole-genome triplication in lettuce.</title>
        <authorList>
            <person name="Reyes-Chin-Wo S."/>
            <person name="Wang Z."/>
            <person name="Yang X."/>
            <person name="Kozik A."/>
            <person name="Arikit S."/>
            <person name="Song C."/>
            <person name="Xia L."/>
            <person name="Froenicke L."/>
            <person name="Lavelle D.O."/>
            <person name="Truco M.J."/>
            <person name="Xia R."/>
            <person name="Zhu S."/>
            <person name="Xu C."/>
            <person name="Xu H."/>
            <person name="Xu X."/>
            <person name="Cox K."/>
            <person name="Korf I."/>
            <person name="Meyers B.C."/>
            <person name="Michelmore R.W."/>
        </authorList>
    </citation>
    <scope>NUCLEOTIDE SEQUENCE [LARGE SCALE GENOMIC DNA]</scope>
    <source>
        <strain evidence="2">cv. Salinas</strain>
        <tissue evidence="1">Seedlings</tissue>
    </source>
</reference>
<dbReference type="AlphaFoldDB" id="A0A9R1UMH5"/>
<gene>
    <name evidence="1" type="ORF">LSAT_V11C800410370</name>
</gene>
<comment type="caution">
    <text evidence="1">The sequence shown here is derived from an EMBL/GenBank/DDBJ whole genome shotgun (WGS) entry which is preliminary data.</text>
</comment>
<organism evidence="1 2">
    <name type="scientific">Lactuca sativa</name>
    <name type="common">Garden lettuce</name>
    <dbReference type="NCBI Taxonomy" id="4236"/>
    <lineage>
        <taxon>Eukaryota</taxon>
        <taxon>Viridiplantae</taxon>
        <taxon>Streptophyta</taxon>
        <taxon>Embryophyta</taxon>
        <taxon>Tracheophyta</taxon>
        <taxon>Spermatophyta</taxon>
        <taxon>Magnoliopsida</taxon>
        <taxon>eudicotyledons</taxon>
        <taxon>Gunneridae</taxon>
        <taxon>Pentapetalae</taxon>
        <taxon>asterids</taxon>
        <taxon>campanulids</taxon>
        <taxon>Asterales</taxon>
        <taxon>Asteraceae</taxon>
        <taxon>Cichorioideae</taxon>
        <taxon>Cichorieae</taxon>
        <taxon>Lactucinae</taxon>
        <taxon>Lactuca</taxon>
    </lineage>
</organism>
<proteinExistence type="predicted"/>
<dbReference type="EMBL" id="NBSK02000008">
    <property type="protein sequence ID" value="KAJ0189854.1"/>
    <property type="molecule type" value="Genomic_DNA"/>
</dbReference>
<protein>
    <submittedName>
        <fullName evidence="1">Uncharacterized protein</fullName>
    </submittedName>
</protein>
<evidence type="ECO:0000313" key="1">
    <source>
        <dbReference type="EMBL" id="KAJ0189854.1"/>
    </source>
</evidence>
<dbReference type="Proteomes" id="UP000235145">
    <property type="component" value="Unassembled WGS sequence"/>
</dbReference>
<sequence length="112" mass="12968">MEKYLYYVLCMCMGRKAMLCGSKDPGRKAKLCGSKDPGRKAMLCGPRGPGRMAYVRKVLTVTRDGNGSIVHTEERVEFWRILESEKYSIRMPNKWNFSFDYFYFAFVVLATL</sequence>
<keyword evidence="2" id="KW-1185">Reference proteome</keyword>
<evidence type="ECO:0000313" key="2">
    <source>
        <dbReference type="Proteomes" id="UP000235145"/>
    </source>
</evidence>
<name>A0A9R1UMH5_LACSA</name>